<dbReference type="SUPFAM" id="SSF75217">
    <property type="entry name" value="alpha/beta knot"/>
    <property type="match status" value="1"/>
</dbReference>
<dbReference type="AlphaFoldDB" id="A0A0E3WTZ5"/>
<dbReference type="PATRIC" id="fig|1434110.4.peg.3585"/>
<comment type="function">
    <text evidence="6">Specifically catalyzes the N1-methylation of pseudouridine at position 54 (Psi54) in tRNAs.</text>
</comment>
<reference evidence="7 8" key="1">
    <citation type="submission" date="2014-07" db="EMBL/GenBank/DDBJ databases">
        <title>Methanogenic archaea and the global carbon cycle.</title>
        <authorList>
            <person name="Henriksen J.R."/>
            <person name="Luke J."/>
            <person name="Reinhart S."/>
            <person name="Benedict M.N."/>
            <person name="Youngblut N.D."/>
            <person name="Metcalf M.E."/>
            <person name="Whitaker R.J."/>
            <person name="Metcalf W.W."/>
        </authorList>
    </citation>
    <scope>NUCLEOTIDE SEQUENCE [LARGE SCALE GENOMIC DNA]</scope>
    <source>
        <strain evidence="7 8">HB-1</strain>
    </source>
</reference>
<dbReference type="HOGENOM" id="CLU_107018_0_0_2"/>
<sequence length="222" mass="24656">MFYIPYVIYCPMRDIVIIGHKAKTSGDFSLNDLPGSAGRMDILCRCVSSALFLSFGMRRDVNVHLLLLGEPEPGKIIRFEGLHLRYLNPDERSSGSLIQKALQKNATEHDIRSTPGVWIRTGDFNSLLASFEGRTLLYLREDGKDIREIAREIRDPVFILGDHTGVTEEEENQLLEAGARIISVGPISLHSNHCITLIHNELDRAEAERGEIPGGSGSGSED</sequence>
<comment type="catalytic activity">
    <reaction evidence="6">
        <text>pseudouridine(54) in tRNA + S-adenosyl-L-methionine = N(1)-methylpseudouridine(54) in tRNA + S-adenosyl-L-homocysteine + H(+)</text>
        <dbReference type="Rhea" id="RHEA:55292"/>
        <dbReference type="Rhea" id="RHEA-COMP:14140"/>
        <dbReference type="Rhea" id="RHEA-COMP:14141"/>
        <dbReference type="ChEBI" id="CHEBI:15378"/>
        <dbReference type="ChEBI" id="CHEBI:57856"/>
        <dbReference type="ChEBI" id="CHEBI:59789"/>
        <dbReference type="ChEBI" id="CHEBI:65314"/>
        <dbReference type="ChEBI" id="CHEBI:74890"/>
        <dbReference type="EC" id="2.1.1.257"/>
    </reaction>
</comment>
<keyword evidence="1 6" id="KW-0963">Cytoplasm</keyword>
<feature type="binding site" evidence="6">
    <location>
        <position position="194"/>
    </location>
    <ligand>
        <name>S-adenosyl-L-methionine</name>
        <dbReference type="ChEBI" id="CHEBI:59789"/>
    </ligand>
</feature>
<dbReference type="Gene3D" id="3.40.1280.10">
    <property type="match status" value="1"/>
</dbReference>
<dbReference type="InterPro" id="IPR007158">
    <property type="entry name" value="TrmY"/>
</dbReference>
<dbReference type="GO" id="GO:0008175">
    <property type="term" value="F:tRNA methyltransferase activity"/>
    <property type="evidence" value="ECO:0007669"/>
    <property type="project" value="UniProtKB-UniRule"/>
</dbReference>
<keyword evidence="4 6" id="KW-0949">S-adenosyl-L-methionine</keyword>
<evidence type="ECO:0000256" key="6">
    <source>
        <dbReference type="HAMAP-Rule" id="MF_00587"/>
    </source>
</evidence>
<comment type="caution">
    <text evidence="6">Lacks conserved residue(s) required for the propagation of feature annotation.</text>
</comment>
<evidence type="ECO:0000256" key="1">
    <source>
        <dbReference type="ARBA" id="ARBA00022490"/>
    </source>
</evidence>
<dbReference type="HAMAP" id="MF_00587">
    <property type="entry name" value="tRNA_methyltr_TrmY"/>
    <property type="match status" value="1"/>
</dbReference>
<accession>A0A0E3WTZ5</accession>
<organism evidence="7 8">
    <name type="scientific">Methanosarcina horonobensis HB-1 = JCM 15518</name>
    <dbReference type="NCBI Taxonomy" id="1434110"/>
    <lineage>
        <taxon>Archaea</taxon>
        <taxon>Methanobacteriati</taxon>
        <taxon>Methanobacteriota</taxon>
        <taxon>Stenosarchaea group</taxon>
        <taxon>Methanomicrobia</taxon>
        <taxon>Methanosarcinales</taxon>
        <taxon>Methanosarcinaceae</taxon>
        <taxon>Methanosarcina</taxon>
    </lineage>
</organism>
<comment type="similarity">
    <text evidence="6">Belongs to the methyltransferase superfamily. TrmY family.</text>
</comment>
<dbReference type="KEGG" id="mhor:MSHOH_2777"/>
<feature type="binding site" evidence="6">
    <location>
        <position position="161"/>
    </location>
    <ligand>
        <name>S-adenosyl-L-methionine</name>
        <dbReference type="ChEBI" id="CHEBI:59789"/>
    </ligand>
</feature>
<proteinExistence type="inferred from homology"/>
<dbReference type="GO" id="GO:0005737">
    <property type="term" value="C:cytoplasm"/>
    <property type="evidence" value="ECO:0007669"/>
    <property type="project" value="UniProtKB-SubCell"/>
</dbReference>
<dbReference type="CDD" id="cd18087">
    <property type="entry name" value="TrmY-like"/>
    <property type="match status" value="1"/>
</dbReference>
<dbReference type="Pfam" id="PF04013">
    <property type="entry name" value="Methyltrn_RNA_2"/>
    <property type="match status" value="1"/>
</dbReference>
<dbReference type="Proteomes" id="UP000033101">
    <property type="component" value="Chromosome"/>
</dbReference>
<gene>
    <name evidence="6" type="primary">trmY</name>
    <name evidence="7" type="ORF">MSHOH_2777</name>
</gene>
<evidence type="ECO:0000256" key="5">
    <source>
        <dbReference type="ARBA" id="ARBA00022694"/>
    </source>
</evidence>
<dbReference type="EMBL" id="CP009516">
    <property type="protein sequence ID" value="AKB79260.1"/>
    <property type="molecule type" value="Genomic_DNA"/>
</dbReference>
<dbReference type="InterPro" id="IPR029028">
    <property type="entry name" value="Alpha/beta_knot_MTases"/>
</dbReference>
<comment type="subunit">
    <text evidence="6">Homodimer.</text>
</comment>
<comment type="subcellular location">
    <subcellularLocation>
        <location evidence="6">Cytoplasm</location>
    </subcellularLocation>
</comment>
<dbReference type="PANTHER" id="PTHR40703:SF1">
    <property type="entry name" value="TRNA (PSEUDOURIDINE(54)-N(1))-METHYLTRANSFERASE"/>
    <property type="match status" value="1"/>
</dbReference>
<evidence type="ECO:0000313" key="7">
    <source>
        <dbReference type="EMBL" id="AKB79260.1"/>
    </source>
</evidence>
<protein>
    <recommendedName>
        <fullName evidence="6">tRNA (pseudouridine(54)-N(1))-methyltransferase</fullName>
        <ecNumber evidence="6">2.1.1.257</ecNumber>
    </recommendedName>
</protein>
<evidence type="ECO:0000256" key="3">
    <source>
        <dbReference type="ARBA" id="ARBA00022679"/>
    </source>
</evidence>
<dbReference type="NCBIfam" id="NF002560">
    <property type="entry name" value="PRK02135.1"/>
    <property type="match status" value="1"/>
</dbReference>
<dbReference type="GO" id="GO:0030488">
    <property type="term" value="P:tRNA methylation"/>
    <property type="evidence" value="ECO:0007669"/>
    <property type="project" value="UniProtKB-UniRule"/>
</dbReference>
<dbReference type="InterPro" id="IPR029026">
    <property type="entry name" value="tRNA_m1G_MTases_N"/>
</dbReference>
<keyword evidence="2 6" id="KW-0489">Methyltransferase</keyword>
<evidence type="ECO:0000256" key="2">
    <source>
        <dbReference type="ARBA" id="ARBA00022603"/>
    </source>
</evidence>
<evidence type="ECO:0000313" key="8">
    <source>
        <dbReference type="Proteomes" id="UP000033101"/>
    </source>
</evidence>
<dbReference type="PANTHER" id="PTHR40703">
    <property type="entry name" value="TRNA (PSEUDOURIDINE(54)-N(1))-METHYLTRANSFERASE"/>
    <property type="match status" value="1"/>
</dbReference>
<feature type="binding site" evidence="6">
    <location>
        <position position="139"/>
    </location>
    <ligand>
        <name>S-adenosyl-L-methionine</name>
        <dbReference type="ChEBI" id="CHEBI:59789"/>
    </ligand>
</feature>
<dbReference type="GO" id="GO:0008757">
    <property type="term" value="F:S-adenosylmethionine-dependent methyltransferase activity"/>
    <property type="evidence" value="ECO:0007669"/>
    <property type="project" value="UniProtKB-UniRule"/>
</dbReference>
<name>A0A0E3WTZ5_9EURY</name>
<evidence type="ECO:0000256" key="4">
    <source>
        <dbReference type="ARBA" id="ARBA00022691"/>
    </source>
</evidence>
<dbReference type="STRING" id="1434110.MSHOH_2777"/>
<keyword evidence="3 6" id="KW-0808">Transferase</keyword>
<keyword evidence="8" id="KW-1185">Reference proteome</keyword>
<keyword evidence="5 6" id="KW-0819">tRNA processing</keyword>
<dbReference type="EC" id="2.1.1.257" evidence="6"/>